<dbReference type="PANTHER" id="PTHR43689:SF8">
    <property type="entry name" value="ALPHA_BETA-HYDROLASES SUPERFAMILY PROTEIN"/>
    <property type="match status" value="1"/>
</dbReference>
<protein>
    <submittedName>
        <fullName evidence="2">Alpha/beta fold hydrolase</fullName>
    </submittedName>
</protein>
<organism evidence="2">
    <name type="scientific">Roseihalotalea indica</name>
    <dbReference type="NCBI Taxonomy" id="2867963"/>
    <lineage>
        <taxon>Bacteria</taxon>
        <taxon>Pseudomonadati</taxon>
        <taxon>Bacteroidota</taxon>
        <taxon>Cytophagia</taxon>
        <taxon>Cytophagales</taxon>
        <taxon>Catalimonadaceae</taxon>
        <taxon>Roseihalotalea</taxon>
    </lineage>
</organism>
<evidence type="ECO:0000259" key="1">
    <source>
        <dbReference type="Pfam" id="PF00561"/>
    </source>
</evidence>
<dbReference type="GO" id="GO:0016787">
    <property type="term" value="F:hydrolase activity"/>
    <property type="evidence" value="ECO:0007669"/>
    <property type="project" value="UniProtKB-KW"/>
</dbReference>
<sequence>MNTVTQTSDWLDSSLYPFKHHYFSLEAGNLHYVDEGTGDVILFVHGTPTWSFLYRNFIQKLSRHYRCIAIDHLGFGLSDKPGDFPGRPQDHAQNLSTFIRALDLRNITLVVHDFGGPIGLAAALEQPERIKQLVLFNTWLWETASNPGVKKVDKIINSSIGRFLYLHLNFSPKVLLKKGFTDKKKLSRKVHQHYLKPFPDKASRQSLVKIAQSLYGASDWYQEKWEQLDKLKDKPWLILWGTQDAFINTDYLKRWTQRLPDAEITTFDCGHFVQEEKPEEALSALQHFLARSHANQPSWAL</sequence>
<dbReference type="Pfam" id="PF00561">
    <property type="entry name" value="Abhydrolase_1"/>
    <property type="match status" value="1"/>
</dbReference>
<dbReference type="InterPro" id="IPR029058">
    <property type="entry name" value="AB_hydrolase_fold"/>
</dbReference>
<reference evidence="2" key="2">
    <citation type="journal article" date="2024" name="Antonie Van Leeuwenhoek">
        <title>Roseihalotalea indica gen. nov., sp. nov., a halophilic Bacteroidetes from mesopelagic Southwest Indian Ocean with higher carbohydrate metabolic potential.</title>
        <authorList>
            <person name="Chen B."/>
            <person name="Zhang M."/>
            <person name="Lin D."/>
            <person name="Ye J."/>
            <person name="Tang K."/>
        </authorList>
    </citation>
    <scope>NUCLEOTIDE SEQUENCE</scope>
    <source>
        <strain evidence="2">TK19036</strain>
    </source>
</reference>
<dbReference type="Gene3D" id="3.40.50.1820">
    <property type="entry name" value="alpha/beta hydrolase"/>
    <property type="match status" value="1"/>
</dbReference>
<dbReference type="AlphaFoldDB" id="A0AA49GND7"/>
<keyword evidence="2" id="KW-0378">Hydrolase</keyword>
<dbReference type="PANTHER" id="PTHR43689">
    <property type="entry name" value="HYDROLASE"/>
    <property type="match status" value="1"/>
</dbReference>
<gene>
    <name evidence="2" type="ORF">K4G66_17925</name>
</gene>
<name>A0AA49GND7_9BACT</name>
<feature type="domain" description="AB hydrolase-1" evidence="1">
    <location>
        <begin position="40"/>
        <end position="278"/>
    </location>
</feature>
<accession>A0AA49GND7</accession>
<dbReference type="SUPFAM" id="SSF53474">
    <property type="entry name" value="alpha/beta-Hydrolases"/>
    <property type="match status" value="1"/>
</dbReference>
<dbReference type="EMBL" id="CP120682">
    <property type="protein sequence ID" value="WKN34259.1"/>
    <property type="molecule type" value="Genomic_DNA"/>
</dbReference>
<dbReference type="PRINTS" id="PR00412">
    <property type="entry name" value="EPOXHYDRLASE"/>
</dbReference>
<proteinExistence type="predicted"/>
<evidence type="ECO:0000313" key="2">
    <source>
        <dbReference type="EMBL" id="WKN34259.1"/>
    </source>
</evidence>
<dbReference type="InterPro" id="IPR000073">
    <property type="entry name" value="AB_hydrolase_1"/>
</dbReference>
<reference evidence="2" key="1">
    <citation type="journal article" date="2023" name="Comput. Struct. Biotechnol. J.">
        <title>Discovery of a novel marine Bacteroidetes with a rich repertoire of carbohydrate-active enzymes.</title>
        <authorList>
            <person name="Chen B."/>
            <person name="Liu G."/>
            <person name="Chen Q."/>
            <person name="Wang H."/>
            <person name="Liu L."/>
            <person name="Tang K."/>
        </authorList>
    </citation>
    <scope>NUCLEOTIDE SEQUENCE</scope>
    <source>
        <strain evidence="2">TK19036</strain>
    </source>
</reference>
<dbReference type="InterPro" id="IPR000639">
    <property type="entry name" value="Epox_hydrolase-like"/>
</dbReference>
<dbReference type="PRINTS" id="PR00111">
    <property type="entry name" value="ABHYDROLASE"/>
</dbReference>